<dbReference type="OrthoDB" id="10254221at2759"/>
<sequence length="342" mass="39294">MLLITSADDYLGYCITSHLSQFTALCPDMRVLCQETTAKLPWLRNFAKKGIDVLPVNPEHPHHLSKAMRSINQVILIMSNHPDRVEYCQRICNVASKSGVKSIIFLSHQGAQSEQHQALYDYGLVENHLVSMQQQQQDMNWVILRLELIQQYFHLWSHQVEVSGIMALPLNSDTELCPIDISDVCAVIAVLALQQDGSFATCLNEYHAGQVYTLTGPEAVTSKSIVSMMSDATMYKLHRYLMVRPMDTAYYLTDLRHNIWFDARLKKERSAVYLDQEEFGYRTKALCLPNDVQIQTFLDYFNWINKTMGSVHVEHVEVITKVKSRTLQAYFHENSISFKPRV</sequence>
<dbReference type="SUPFAM" id="SSF51735">
    <property type="entry name" value="NAD(P)-binding Rossmann-fold domains"/>
    <property type="match status" value="1"/>
</dbReference>
<dbReference type="PANTHER" id="PTHR43162">
    <property type="match status" value="1"/>
</dbReference>
<reference evidence="2" key="1">
    <citation type="submission" date="2014-09" db="EMBL/GenBank/DDBJ databases">
        <title>Draft genome sequence of an oleaginous Mucoromycotina fungus Mucor ambiguus NBRC6742.</title>
        <authorList>
            <person name="Takeda I."/>
            <person name="Yamane N."/>
            <person name="Morita T."/>
            <person name="Tamano K."/>
            <person name="Machida M."/>
            <person name="Baker S."/>
            <person name="Koike H."/>
        </authorList>
    </citation>
    <scope>NUCLEOTIDE SEQUENCE</scope>
    <source>
        <strain evidence="2">NBRC 6742</strain>
    </source>
</reference>
<keyword evidence="3" id="KW-1185">Reference proteome</keyword>
<dbReference type="Gene3D" id="3.40.50.720">
    <property type="entry name" value="NAD(P)-binding Rossmann-like Domain"/>
    <property type="match status" value="1"/>
</dbReference>
<evidence type="ECO:0000259" key="1">
    <source>
        <dbReference type="Pfam" id="PF13460"/>
    </source>
</evidence>
<evidence type="ECO:0000313" key="3">
    <source>
        <dbReference type="Proteomes" id="UP000053815"/>
    </source>
</evidence>
<dbReference type="AlphaFoldDB" id="A0A0C9LW19"/>
<gene>
    <name evidence="2" type="ORF">MAM1_0174c07258</name>
</gene>
<dbReference type="InterPro" id="IPR016040">
    <property type="entry name" value="NAD(P)-bd_dom"/>
</dbReference>
<dbReference type="Pfam" id="PF13460">
    <property type="entry name" value="NAD_binding_10"/>
    <property type="match status" value="1"/>
</dbReference>
<protein>
    <recommendedName>
        <fullName evidence="1">NAD(P)-binding domain-containing protein</fullName>
    </recommendedName>
</protein>
<feature type="domain" description="NAD(P)-binding" evidence="1">
    <location>
        <begin position="45"/>
        <end position="146"/>
    </location>
</feature>
<dbReference type="Proteomes" id="UP000053815">
    <property type="component" value="Unassembled WGS sequence"/>
</dbReference>
<dbReference type="STRING" id="91626.A0A0C9LW19"/>
<accession>A0A0C9LW19</accession>
<dbReference type="Gene3D" id="3.90.25.10">
    <property type="entry name" value="UDP-galactose 4-epimerase, domain 1"/>
    <property type="match status" value="1"/>
</dbReference>
<evidence type="ECO:0000313" key="2">
    <source>
        <dbReference type="EMBL" id="GAN07755.1"/>
    </source>
</evidence>
<organism evidence="2">
    <name type="scientific">Mucor ambiguus</name>
    <dbReference type="NCBI Taxonomy" id="91626"/>
    <lineage>
        <taxon>Eukaryota</taxon>
        <taxon>Fungi</taxon>
        <taxon>Fungi incertae sedis</taxon>
        <taxon>Mucoromycota</taxon>
        <taxon>Mucoromycotina</taxon>
        <taxon>Mucoromycetes</taxon>
        <taxon>Mucorales</taxon>
        <taxon>Mucorineae</taxon>
        <taxon>Mucoraceae</taxon>
        <taxon>Mucor</taxon>
    </lineage>
</organism>
<dbReference type="InterPro" id="IPR051604">
    <property type="entry name" value="Ergot_Alk_Oxidoreductase"/>
</dbReference>
<dbReference type="PANTHER" id="PTHR43162:SF1">
    <property type="entry name" value="PRESTALK A DIFFERENTIATION PROTEIN A"/>
    <property type="match status" value="1"/>
</dbReference>
<name>A0A0C9LW19_9FUNG</name>
<dbReference type="InterPro" id="IPR036291">
    <property type="entry name" value="NAD(P)-bd_dom_sf"/>
</dbReference>
<proteinExistence type="predicted"/>
<dbReference type="EMBL" id="DF836463">
    <property type="protein sequence ID" value="GAN07755.1"/>
    <property type="molecule type" value="Genomic_DNA"/>
</dbReference>